<evidence type="ECO:0000256" key="1">
    <source>
        <dbReference type="SAM" id="MobiDB-lite"/>
    </source>
</evidence>
<dbReference type="OrthoDB" id="565202at2"/>
<dbReference type="EMBL" id="NTFS01000041">
    <property type="protein sequence ID" value="PAX59667.1"/>
    <property type="molecule type" value="Genomic_DNA"/>
</dbReference>
<feature type="region of interest" description="Disordered" evidence="1">
    <location>
        <begin position="1"/>
        <end position="21"/>
    </location>
</feature>
<gene>
    <name evidence="2" type="ORF">CK510_05905</name>
</gene>
<dbReference type="AlphaFoldDB" id="A0A2A2TMN8"/>
<proteinExistence type="predicted"/>
<accession>A0A2A2TMN8</accession>
<keyword evidence="3" id="KW-1185">Reference proteome</keyword>
<evidence type="ECO:0008006" key="4">
    <source>
        <dbReference type="Google" id="ProtNLM"/>
    </source>
</evidence>
<evidence type="ECO:0000313" key="2">
    <source>
        <dbReference type="EMBL" id="PAX59667.1"/>
    </source>
</evidence>
<protein>
    <recommendedName>
        <fullName evidence="4">DUF2203 domain-containing protein</fullName>
    </recommendedName>
</protein>
<dbReference type="Proteomes" id="UP000218238">
    <property type="component" value="Unassembled WGS sequence"/>
</dbReference>
<name>A0A2A2TMN8_9CYAN</name>
<organism evidence="2 3">
    <name type="scientific">Brunnivagina elsteri CCALA 953</name>
    <dbReference type="NCBI Taxonomy" id="987040"/>
    <lineage>
        <taxon>Bacteria</taxon>
        <taxon>Bacillati</taxon>
        <taxon>Cyanobacteriota</taxon>
        <taxon>Cyanophyceae</taxon>
        <taxon>Nostocales</taxon>
        <taxon>Calotrichaceae</taxon>
        <taxon>Brunnivagina</taxon>
    </lineage>
</organism>
<reference evidence="2" key="1">
    <citation type="submission" date="2017-08" db="EMBL/GenBank/DDBJ databases">
        <title>Draft genome sequence of filamentous cyanobacterium Calothrix elsteri CCALA 953.</title>
        <authorList>
            <person name="Gagunashvili A.N."/>
            <person name="Elster J."/>
            <person name="Andresson O.S."/>
        </authorList>
    </citation>
    <scope>NUCLEOTIDE SEQUENCE [LARGE SCALE GENOMIC DNA]</scope>
    <source>
        <strain evidence="2">CCALA 953</strain>
    </source>
</reference>
<comment type="caution">
    <text evidence="2">The sequence shown here is derived from an EMBL/GenBank/DDBJ whole genome shotgun (WGS) entry which is preliminary data.</text>
</comment>
<dbReference type="RefSeq" id="WP_095720808.1">
    <property type="nucleotide sequence ID" value="NZ_NTFS01000041.1"/>
</dbReference>
<sequence>MKPSKRESESSGEENQSLEFEQGLEEIEQALVALRERYQQVECDRNLQDELQQRTSELNQSKLPEMKAELKHIQQQLEVLEINLESRLFSWRSIKDPFWQIIRFSGLGVIIGWLLKSFSR</sequence>
<evidence type="ECO:0000313" key="3">
    <source>
        <dbReference type="Proteomes" id="UP000218238"/>
    </source>
</evidence>